<proteinExistence type="predicted"/>
<evidence type="ECO:0000256" key="3">
    <source>
        <dbReference type="SAM" id="Phobius"/>
    </source>
</evidence>
<dbReference type="SUPFAM" id="SSF101898">
    <property type="entry name" value="NHL repeat"/>
    <property type="match status" value="1"/>
</dbReference>
<evidence type="ECO:0000256" key="2">
    <source>
        <dbReference type="SAM" id="MobiDB-lite"/>
    </source>
</evidence>
<sequence length="360" mass="37168">MTDMNGVSAGSNIDDNSSGSRASRKRRSILVSAALVIVLGVAGFVAINSNQSKKSLSGAVVTTVSTYKNVVTVAGGNGQGSLANQFSNPSGLAVDGSGNLYVADKENHRVQKCAVTDGTWTCSTFAGSGQGPDANQFSYPFGVAVDSSGNVYVADSGNNRVQQFASDCTTPCLGVTITDGLNDPRGVAVDGSGNVYVADTYNNRVQKCVPSGITWTCSTFAGGNGLGSALNQLHYPYGVAVDASGNVYVADFGNTRVQKFAPNCTISCSGETIASGFNEAPRGVAVDALGNVYVADSGNNQMRKCEPPTRRAWTCSTVAGGNGQGSLANQFSNPFGVAVDGSRNVYVADTLNHRVQKWSL</sequence>
<dbReference type="InterPro" id="IPR011042">
    <property type="entry name" value="6-blade_b-propeller_TolB-like"/>
</dbReference>
<dbReference type="InterPro" id="IPR050952">
    <property type="entry name" value="TRIM-NHL_E3_ligases"/>
</dbReference>
<dbReference type="Pfam" id="PF01436">
    <property type="entry name" value="NHL"/>
    <property type="match status" value="6"/>
</dbReference>
<dbReference type="Gene3D" id="2.120.10.30">
    <property type="entry name" value="TolB, C-terminal domain"/>
    <property type="match status" value="1"/>
</dbReference>
<organism evidence="4">
    <name type="scientific">freshwater metagenome</name>
    <dbReference type="NCBI Taxonomy" id="449393"/>
    <lineage>
        <taxon>unclassified sequences</taxon>
        <taxon>metagenomes</taxon>
        <taxon>ecological metagenomes</taxon>
    </lineage>
</organism>
<dbReference type="PANTHER" id="PTHR24104">
    <property type="entry name" value="E3 UBIQUITIN-PROTEIN LIGASE NHLRC1-RELATED"/>
    <property type="match status" value="1"/>
</dbReference>
<dbReference type="EMBL" id="CAEZZU010000148">
    <property type="protein sequence ID" value="CAB4783562.1"/>
    <property type="molecule type" value="Genomic_DNA"/>
</dbReference>
<protein>
    <submittedName>
        <fullName evidence="4">Unannotated protein</fullName>
    </submittedName>
</protein>
<keyword evidence="1" id="KW-0677">Repeat</keyword>
<keyword evidence="3" id="KW-0812">Transmembrane</keyword>
<dbReference type="PANTHER" id="PTHR24104:SF25">
    <property type="entry name" value="PROTEIN LIN-41"/>
    <property type="match status" value="1"/>
</dbReference>
<evidence type="ECO:0000256" key="1">
    <source>
        <dbReference type="ARBA" id="ARBA00022737"/>
    </source>
</evidence>
<name>A0A6J6WEJ7_9ZZZZ</name>
<accession>A0A6J6WEJ7</accession>
<feature type="region of interest" description="Disordered" evidence="2">
    <location>
        <begin position="1"/>
        <end position="21"/>
    </location>
</feature>
<keyword evidence="3" id="KW-1133">Transmembrane helix</keyword>
<keyword evidence="3" id="KW-0472">Membrane</keyword>
<evidence type="ECO:0000313" key="4">
    <source>
        <dbReference type="EMBL" id="CAB4783562.1"/>
    </source>
</evidence>
<feature type="transmembrane region" description="Helical" evidence="3">
    <location>
        <begin position="29"/>
        <end position="47"/>
    </location>
</feature>
<gene>
    <name evidence="4" type="ORF">UFOPK2925_01001</name>
</gene>
<dbReference type="PROSITE" id="PS51125">
    <property type="entry name" value="NHL"/>
    <property type="match status" value="5"/>
</dbReference>
<dbReference type="Gene3D" id="2.40.10.500">
    <property type="match status" value="2"/>
</dbReference>
<dbReference type="AlphaFoldDB" id="A0A6J6WEJ7"/>
<dbReference type="GO" id="GO:0008270">
    <property type="term" value="F:zinc ion binding"/>
    <property type="evidence" value="ECO:0007669"/>
    <property type="project" value="UniProtKB-KW"/>
</dbReference>
<reference evidence="4" key="1">
    <citation type="submission" date="2020-05" db="EMBL/GenBank/DDBJ databases">
        <authorList>
            <person name="Chiriac C."/>
            <person name="Salcher M."/>
            <person name="Ghai R."/>
            <person name="Kavagutti S V."/>
        </authorList>
    </citation>
    <scope>NUCLEOTIDE SEQUENCE</scope>
</reference>
<dbReference type="InterPro" id="IPR001258">
    <property type="entry name" value="NHL_repeat"/>
</dbReference>